<name>A0A8J5RJX0_ZIZPA</name>
<reference evidence="2" key="2">
    <citation type="submission" date="2021-02" db="EMBL/GenBank/DDBJ databases">
        <authorList>
            <person name="Kimball J.A."/>
            <person name="Haas M.W."/>
            <person name="Macchietto M."/>
            <person name="Kono T."/>
            <person name="Duquette J."/>
            <person name="Shao M."/>
        </authorList>
    </citation>
    <scope>NUCLEOTIDE SEQUENCE</scope>
    <source>
        <tissue evidence="2">Fresh leaf tissue</tissue>
    </source>
</reference>
<protein>
    <submittedName>
        <fullName evidence="2">Uncharacterized protein</fullName>
    </submittedName>
</protein>
<proteinExistence type="predicted"/>
<keyword evidence="3" id="KW-1185">Reference proteome</keyword>
<gene>
    <name evidence="2" type="ORF">GUJ93_ZPchr0001g29966</name>
</gene>
<dbReference type="AlphaFoldDB" id="A0A8J5RJX0"/>
<evidence type="ECO:0000256" key="1">
    <source>
        <dbReference type="SAM" id="MobiDB-lite"/>
    </source>
</evidence>
<dbReference type="Proteomes" id="UP000729402">
    <property type="component" value="Unassembled WGS sequence"/>
</dbReference>
<sequence length="77" mass="8493">MPRTAAARRTVAVTQDDAVENEEDDEASPGLKKNRKGIRPPIPLSRARHVPTPTLSMQPPPSTSTSIRPTWYSEVDN</sequence>
<feature type="compositionally biased region" description="Acidic residues" evidence="1">
    <location>
        <begin position="17"/>
        <end position="27"/>
    </location>
</feature>
<evidence type="ECO:0000313" key="2">
    <source>
        <dbReference type="EMBL" id="KAG8054866.1"/>
    </source>
</evidence>
<comment type="caution">
    <text evidence="2">The sequence shown here is derived from an EMBL/GenBank/DDBJ whole genome shotgun (WGS) entry which is preliminary data.</text>
</comment>
<reference evidence="2" key="1">
    <citation type="journal article" date="2021" name="bioRxiv">
        <title>Whole Genome Assembly and Annotation of Northern Wild Rice, Zizania palustris L., Supports a Whole Genome Duplication in the Zizania Genus.</title>
        <authorList>
            <person name="Haas M."/>
            <person name="Kono T."/>
            <person name="Macchietto M."/>
            <person name="Millas R."/>
            <person name="McGilp L."/>
            <person name="Shao M."/>
            <person name="Duquette J."/>
            <person name="Hirsch C.N."/>
            <person name="Kimball J."/>
        </authorList>
    </citation>
    <scope>NUCLEOTIDE SEQUENCE</scope>
    <source>
        <tissue evidence="2">Fresh leaf tissue</tissue>
    </source>
</reference>
<dbReference type="EMBL" id="JAAALK010000288">
    <property type="protein sequence ID" value="KAG8054866.1"/>
    <property type="molecule type" value="Genomic_DNA"/>
</dbReference>
<feature type="compositionally biased region" description="Low complexity" evidence="1">
    <location>
        <begin position="1"/>
        <end position="16"/>
    </location>
</feature>
<accession>A0A8J5RJX0</accession>
<feature type="region of interest" description="Disordered" evidence="1">
    <location>
        <begin position="1"/>
        <end position="77"/>
    </location>
</feature>
<organism evidence="2 3">
    <name type="scientific">Zizania palustris</name>
    <name type="common">Northern wild rice</name>
    <dbReference type="NCBI Taxonomy" id="103762"/>
    <lineage>
        <taxon>Eukaryota</taxon>
        <taxon>Viridiplantae</taxon>
        <taxon>Streptophyta</taxon>
        <taxon>Embryophyta</taxon>
        <taxon>Tracheophyta</taxon>
        <taxon>Spermatophyta</taxon>
        <taxon>Magnoliopsida</taxon>
        <taxon>Liliopsida</taxon>
        <taxon>Poales</taxon>
        <taxon>Poaceae</taxon>
        <taxon>BOP clade</taxon>
        <taxon>Oryzoideae</taxon>
        <taxon>Oryzeae</taxon>
        <taxon>Zizaniinae</taxon>
        <taxon>Zizania</taxon>
    </lineage>
</organism>
<evidence type="ECO:0000313" key="3">
    <source>
        <dbReference type="Proteomes" id="UP000729402"/>
    </source>
</evidence>